<evidence type="ECO:0000256" key="3">
    <source>
        <dbReference type="ARBA" id="ARBA00022695"/>
    </source>
</evidence>
<dbReference type="InterPro" id="IPR022754">
    <property type="entry name" value="DNA_pol_III_gamma-3"/>
</dbReference>
<dbReference type="SUPFAM" id="SSF52540">
    <property type="entry name" value="P-loop containing nucleoside triphosphate hydrolases"/>
    <property type="match status" value="1"/>
</dbReference>
<dbReference type="GO" id="GO:0003887">
    <property type="term" value="F:DNA-directed DNA polymerase activity"/>
    <property type="evidence" value="ECO:0007669"/>
    <property type="project" value="UniProtKB-KW"/>
</dbReference>
<gene>
    <name evidence="11 14" type="primary">dnaX</name>
    <name evidence="14" type="ORF">IRI77_00765</name>
</gene>
<dbReference type="NCBIfam" id="NF004046">
    <property type="entry name" value="PRK05563.1"/>
    <property type="match status" value="1"/>
</dbReference>
<feature type="domain" description="AAA+ ATPase" evidence="13">
    <location>
        <begin position="36"/>
        <end position="187"/>
    </location>
</feature>
<dbReference type="Gene3D" id="3.40.50.300">
    <property type="entry name" value="P-loop containing nucleotide triphosphate hydrolases"/>
    <property type="match status" value="1"/>
</dbReference>
<dbReference type="Gene3D" id="1.20.272.10">
    <property type="match status" value="1"/>
</dbReference>
<dbReference type="InterPro" id="IPR008921">
    <property type="entry name" value="DNA_pol3_clamp-load_cplx_C"/>
</dbReference>
<evidence type="ECO:0000256" key="1">
    <source>
        <dbReference type="ARBA" id="ARBA00006360"/>
    </source>
</evidence>
<dbReference type="AlphaFoldDB" id="A0A7S7NRP4"/>
<dbReference type="InterPro" id="IPR012763">
    <property type="entry name" value="DNA_pol_III_sug/sutau_N"/>
</dbReference>
<evidence type="ECO:0000313" key="14">
    <source>
        <dbReference type="EMBL" id="QOY88528.1"/>
    </source>
</evidence>
<name>A0A7S7NRP4_PALFE</name>
<evidence type="ECO:0000256" key="10">
    <source>
        <dbReference type="ARBA" id="ARBA00049244"/>
    </source>
</evidence>
<dbReference type="GO" id="GO:0006261">
    <property type="term" value="P:DNA-templated DNA replication"/>
    <property type="evidence" value="ECO:0007669"/>
    <property type="project" value="TreeGrafter"/>
</dbReference>
<feature type="region of interest" description="Disordered" evidence="12">
    <location>
        <begin position="376"/>
        <end position="459"/>
    </location>
</feature>
<keyword evidence="6 11" id="KW-0547">Nucleotide-binding</keyword>
<comment type="similarity">
    <text evidence="1 11">Belongs to the DnaX/STICHEL family.</text>
</comment>
<keyword evidence="4 11" id="KW-0235">DNA replication</keyword>
<keyword evidence="9 11" id="KW-0239">DNA-directed DNA polymerase</keyword>
<evidence type="ECO:0000256" key="7">
    <source>
        <dbReference type="ARBA" id="ARBA00022833"/>
    </source>
</evidence>
<keyword evidence="5" id="KW-0479">Metal-binding</keyword>
<evidence type="ECO:0000256" key="11">
    <source>
        <dbReference type="RuleBase" id="RU364063"/>
    </source>
</evidence>
<keyword evidence="3 11" id="KW-0548">Nucleotidyltransferase</keyword>
<dbReference type="SUPFAM" id="SSF48019">
    <property type="entry name" value="post-AAA+ oligomerization domain-like"/>
    <property type="match status" value="1"/>
</dbReference>
<dbReference type="PANTHER" id="PTHR11669">
    <property type="entry name" value="REPLICATION FACTOR C / DNA POLYMERASE III GAMMA-TAU SUBUNIT"/>
    <property type="match status" value="1"/>
</dbReference>
<comment type="function">
    <text evidence="11">DNA polymerase III is a complex, multichain enzyme responsible for most of the replicative synthesis in bacteria. This DNA polymerase also exhibits 3' to 5' exonuclease activity.</text>
</comment>
<dbReference type="Proteomes" id="UP000593892">
    <property type="component" value="Chromosome"/>
</dbReference>
<evidence type="ECO:0000256" key="5">
    <source>
        <dbReference type="ARBA" id="ARBA00022723"/>
    </source>
</evidence>
<proteinExistence type="inferred from homology"/>
<organism evidence="14 15">
    <name type="scientific">Paludibaculum fermentans</name>
    <dbReference type="NCBI Taxonomy" id="1473598"/>
    <lineage>
        <taxon>Bacteria</taxon>
        <taxon>Pseudomonadati</taxon>
        <taxon>Acidobacteriota</taxon>
        <taxon>Terriglobia</taxon>
        <taxon>Bryobacterales</taxon>
        <taxon>Bryobacteraceae</taxon>
        <taxon>Paludibaculum</taxon>
    </lineage>
</organism>
<evidence type="ECO:0000256" key="12">
    <source>
        <dbReference type="SAM" id="MobiDB-lite"/>
    </source>
</evidence>
<dbReference type="GO" id="GO:0003677">
    <property type="term" value="F:DNA binding"/>
    <property type="evidence" value="ECO:0007669"/>
    <property type="project" value="InterPro"/>
</dbReference>
<evidence type="ECO:0000256" key="2">
    <source>
        <dbReference type="ARBA" id="ARBA00022679"/>
    </source>
</evidence>
<dbReference type="KEGG" id="pfer:IRI77_00765"/>
<dbReference type="GO" id="GO:0005524">
    <property type="term" value="F:ATP binding"/>
    <property type="evidence" value="ECO:0007669"/>
    <property type="project" value="UniProtKB-KW"/>
</dbReference>
<comment type="subunit">
    <text evidence="11">DNA polymerase III contains a core (composed of alpha, epsilon and theta chains) that associates with a tau subunit. This core dimerizes to form the POLIII' complex. PolIII' associates with the gamma complex (composed of gamma, delta, delta', psi and chi chains) and with the beta chain to form the complete DNA polymerase III complex.</text>
</comment>
<keyword evidence="7" id="KW-0862">Zinc</keyword>
<dbReference type="GO" id="GO:0046872">
    <property type="term" value="F:metal ion binding"/>
    <property type="evidence" value="ECO:0007669"/>
    <property type="project" value="UniProtKB-KW"/>
</dbReference>
<evidence type="ECO:0000256" key="6">
    <source>
        <dbReference type="ARBA" id="ARBA00022741"/>
    </source>
</evidence>
<evidence type="ECO:0000313" key="15">
    <source>
        <dbReference type="Proteomes" id="UP000593892"/>
    </source>
</evidence>
<dbReference type="Pfam" id="PF22608">
    <property type="entry name" value="DNAX_ATPase_lid"/>
    <property type="match status" value="1"/>
</dbReference>
<dbReference type="Gene3D" id="1.10.8.60">
    <property type="match status" value="1"/>
</dbReference>
<dbReference type="FunFam" id="1.10.8.60:FF:000013">
    <property type="entry name" value="DNA polymerase III subunit gamma/tau"/>
    <property type="match status" value="1"/>
</dbReference>
<dbReference type="InterPro" id="IPR027417">
    <property type="entry name" value="P-loop_NTPase"/>
</dbReference>
<evidence type="ECO:0000259" key="13">
    <source>
        <dbReference type="SMART" id="SM00382"/>
    </source>
</evidence>
<dbReference type="InterPro" id="IPR003593">
    <property type="entry name" value="AAA+_ATPase"/>
</dbReference>
<reference evidence="14 15" key="1">
    <citation type="submission" date="2020-10" db="EMBL/GenBank/DDBJ databases">
        <title>Complete genome sequence of Paludibaculum fermentans P105T, a facultatively anaerobic acidobacterium capable of dissimilatory Fe(III) reduction.</title>
        <authorList>
            <person name="Dedysh S.N."/>
            <person name="Beletsky A.V."/>
            <person name="Kulichevskaya I.S."/>
            <person name="Mardanov A.V."/>
            <person name="Ravin N.V."/>
        </authorList>
    </citation>
    <scope>NUCLEOTIDE SEQUENCE [LARGE SCALE GENOMIC DNA]</scope>
    <source>
        <strain evidence="14 15">P105</strain>
    </source>
</reference>
<keyword evidence="15" id="KW-1185">Reference proteome</keyword>
<dbReference type="InterPro" id="IPR045085">
    <property type="entry name" value="HLD_clamp_pol_III_gamma_tau"/>
</dbReference>
<feature type="region of interest" description="Disordered" evidence="12">
    <location>
        <begin position="534"/>
        <end position="554"/>
    </location>
</feature>
<comment type="catalytic activity">
    <reaction evidence="10 11">
        <text>DNA(n) + a 2'-deoxyribonucleoside 5'-triphosphate = DNA(n+1) + diphosphate</text>
        <dbReference type="Rhea" id="RHEA:22508"/>
        <dbReference type="Rhea" id="RHEA-COMP:17339"/>
        <dbReference type="Rhea" id="RHEA-COMP:17340"/>
        <dbReference type="ChEBI" id="CHEBI:33019"/>
        <dbReference type="ChEBI" id="CHEBI:61560"/>
        <dbReference type="ChEBI" id="CHEBI:173112"/>
        <dbReference type="EC" id="2.7.7.7"/>
    </reaction>
</comment>
<evidence type="ECO:0000256" key="8">
    <source>
        <dbReference type="ARBA" id="ARBA00022840"/>
    </source>
</evidence>
<dbReference type="CDD" id="cd18137">
    <property type="entry name" value="HLD_clamp_pol_III_gamma_tau"/>
    <property type="match status" value="1"/>
</dbReference>
<dbReference type="EMBL" id="CP063849">
    <property type="protein sequence ID" value="QOY88528.1"/>
    <property type="molecule type" value="Genomic_DNA"/>
</dbReference>
<feature type="compositionally biased region" description="Low complexity" evidence="12">
    <location>
        <begin position="386"/>
        <end position="443"/>
    </location>
</feature>
<dbReference type="NCBIfam" id="TIGR02397">
    <property type="entry name" value="dnaX_nterm"/>
    <property type="match status" value="1"/>
</dbReference>
<dbReference type="InterPro" id="IPR050238">
    <property type="entry name" value="DNA_Rep/Repair_Clamp_Loader"/>
</dbReference>
<dbReference type="CDD" id="cd00009">
    <property type="entry name" value="AAA"/>
    <property type="match status" value="1"/>
</dbReference>
<dbReference type="SMART" id="SM00382">
    <property type="entry name" value="AAA"/>
    <property type="match status" value="1"/>
</dbReference>
<keyword evidence="2 11" id="KW-0808">Transferase</keyword>
<dbReference type="FunFam" id="3.40.50.300:FF:000014">
    <property type="entry name" value="DNA polymerase III subunit gamma/tau"/>
    <property type="match status" value="1"/>
</dbReference>
<accession>A0A7S7NRP4</accession>
<dbReference type="Pfam" id="PF12169">
    <property type="entry name" value="DNA_pol3_gamma3"/>
    <property type="match status" value="1"/>
</dbReference>
<dbReference type="Pfam" id="PF13177">
    <property type="entry name" value="DNA_pol3_delta2"/>
    <property type="match status" value="1"/>
</dbReference>
<dbReference type="GO" id="GO:0009360">
    <property type="term" value="C:DNA polymerase III complex"/>
    <property type="evidence" value="ECO:0007669"/>
    <property type="project" value="InterPro"/>
</dbReference>
<dbReference type="RefSeq" id="WP_194450190.1">
    <property type="nucleotide sequence ID" value="NZ_CP063849.1"/>
</dbReference>
<dbReference type="EC" id="2.7.7.7" evidence="11"/>
<sequence>MYQVIARKYRPRTFAELIGQEHVRTTLENAITQQRIAHGYILAGQRGTGKTTIARILARCLNCVEGPTPTPCGVCSSCIETSQSSAPDVIEIDAASNRGINEMRELRENVRYRPSRDRYKVFIIDEAHQITNEAFNALLKTLEEPPEWAVFVLCTTESHKIPTTIASRCQQFSFRSVDFHEVVGRMEEICKAEGIEAEPEALAVIAQAGEGSVRDSFSALDQAIACCGNTLTGAAVRDLLGMYSLASLERVTQALLSQQTAAMLEIVAELESAGKNLQQFCREMARYFRNLLVAKITGKETRLIPAAAPEQARMRDTSAQFSEEDLTRWLQLTLELYGQLQYSMQPRLHVELGLMRLVHAGRIKPIEEALKELAASGGVPAPRPPQATAAAPVRAASVTERSQAPYAAPRPAASASSGPSYSAPPARTAAPPAPAPARTLAPQPSAPPAPRSTAIEPGSTKEKLIAALQEMRSAMSVQAVEDSQLIETQGTVEFLAPRSAKLGLMAKDVEKGLTQILGRAVRVKITIDETAVVAAPEKKPQTSEAEDEASQRAMAHPDVQRFQEIFPGSQVRGVRDLKE</sequence>
<evidence type="ECO:0000256" key="4">
    <source>
        <dbReference type="ARBA" id="ARBA00022705"/>
    </source>
</evidence>
<evidence type="ECO:0000256" key="9">
    <source>
        <dbReference type="ARBA" id="ARBA00022932"/>
    </source>
</evidence>
<dbReference type="PANTHER" id="PTHR11669:SF0">
    <property type="entry name" value="PROTEIN STICHEL-LIKE 2"/>
    <property type="match status" value="1"/>
</dbReference>
<keyword evidence="8 11" id="KW-0067">ATP-binding</keyword>
<protein>
    <recommendedName>
        <fullName evidence="11">DNA polymerase III subunit gamma/tau</fullName>
        <ecNumber evidence="11">2.7.7.7</ecNumber>
    </recommendedName>
</protein>